<protein>
    <submittedName>
        <fullName evidence="1">Uncharacterized protein</fullName>
    </submittedName>
</protein>
<dbReference type="EMBL" id="JAEAOA010002199">
    <property type="protein sequence ID" value="KAK3581922.1"/>
    <property type="molecule type" value="Genomic_DNA"/>
</dbReference>
<dbReference type="AlphaFoldDB" id="A0AAE0RYD1"/>
<evidence type="ECO:0000313" key="2">
    <source>
        <dbReference type="Proteomes" id="UP001195483"/>
    </source>
</evidence>
<sequence>MAQVALKLQYIELVSMTARTPAVPRYTIFKHEQKQKKYWLDAWTGMAIAMINLQNGSLHCSKGGLGNGRRALNNGIKHCLHKYPHCQCQVKIGHLFYADCHCFSIVMLLMYYTSDTHGCKTQAT</sequence>
<reference evidence="1" key="1">
    <citation type="journal article" date="2021" name="Genome Biol. Evol.">
        <title>A High-Quality Reference Genome for a Parasitic Bivalve with Doubly Uniparental Inheritance (Bivalvia: Unionida).</title>
        <authorList>
            <person name="Smith C.H."/>
        </authorList>
    </citation>
    <scope>NUCLEOTIDE SEQUENCE</scope>
    <source>
        <strain evidence="1">CHS0354</strain>
    </source>
</reference>
<keyword evidence="2" id="KW-1185">Reference proteome</keyword>
<reference evidence="1" key="3">
    <citation type="submission" date="2023-05" db="EMBL/GenBank/DDBJ databases">
        <authorList>
            <person name="Smith C.H."/>
        </authorList>
    </citation>
    <scope>NUCLEOTIDE SEQUENCE</scope>
    <source>
        <strain evidence="1">CHS0354</strain>
        <tissue evidence="1">Mantle</tissue>
    </source>
</reference>
<evidence type="ECO:0000313" key="1">
    <source>
        <dbReference type="EMBL" id="KAK3581922.1"/>
    </source>
</evidence>
<dbReference type="Proteomes" id="UP001195483">
    <property type="component" value="Unassembled WGS sequence"/>
</dbReference>
<proteinExistence type="predicted"/>
<reference evidence="1" key="2">
    <citation type="journal article" date="2021" name="Genome Biol. Evol.">
        <title>Developing a high-quality reference genome for a parasitic bivalve with doubly uniparental inheritance (Bivalvia: Unionida).</title>
        <authorList>
            <person name="Smith C.H."/>
        </authorList>
    </citation>
    <scope>NUCLEOTIDE SEQUENCE</scope>
    <source>
        <strain evidence="1">CHS0354</strain>
        <tissue evidence="1">Mantle</tissue>
    </source>
</reference>
<organism evidence="1 2">
    <name type="scientific">Potamilus streckersoni</name>
    <dbReference type="NCBI Taxonomy" id="2493646"/>
    <lineage>
        <taxon>Eukaryota</taxon>
        <taxon>Metazoa</taxon>
        <taxon>Spiralia</taxon>
        <taxon>Lophotrochozoa</taxon>
        <taxon>Mollusca</taxon>
        <taxon>Bivalvia</taxon>
        <taxon>Autobranchia</taxon>
        <taxon>Heteroconchia</taxon>
        <taxon>Palaeoheterodonta</taxon>
        <taxon>Unionida</taxon>
        <taxon>Unionoidea</taxon>
        <taxon>Unionidae</taxon>
        <taxon>Ambleminae</taxon>
        <taxon>Lampsilini</taxon>
        <taxon>Potamilus</taxon>
    </lineage>
</organism>
<accession>A0AAE0RYD1</accession>
<name>A0AAE0RYD1_9BIVA</name>
<comment type="caution">
    <text evidence="1">The sequence shown here is derived from an EMBL/GenBank/DDBJ whole genome shotgun (WGS) entry which is preliminary data.</text>
</comment>
<gene>
    <name evidence="1" type="ORF">CHS0354_037595</name>
</gene>